<proteinExistence type="predicted"/>
<dbReference type="Gene3D" id="3.40.50.1820">
    <property type="entry name" value="alpha/beta hydrolase"/>
    <property type="match status" value="1"/>
</dbReference>
<dbReference type="InterPro" id="IPR029058">
    <property type="entry name" value="AB_hydrolase_fold"/>
</dbReference>
<dbReference type="PANTHER" id="PTHR11005">
    <property type="entry name" value="LYSOSOMAL ACID LIPASE-RELATED"/>
    <property type="match status" value="1"/>
</dbReference>
<organism evidence="1">
    <name type="scientific">Prunus dulcis</name>
    <name type="common">Almond</name>
    <name type="synonym">Amygdalus dulcis</name>
    <dbReference type="NCBI Taxonomy" id="3755"/>
    <lineage>
        <taxon>Eukaryota</taxon>
        <taxon>Viridiplantae</taxon>
        <taxon>Streptophyta</taxon>
        <taxon>Embryophyta</taxon>
        <taxon>Tracheophyta</taxon>
        <taxon>Spermatophyta</taxon>
        <taxon>Magnoliopsida</taxon>
        <taxon>eudicotyledons</taxon>
        <taxon>Gunneridae</taxon>
        <taxon>Pentapetalae</taxon>
        <taxon>rosids</taxon>
        <taxon>fabids</taxon>
        <taxon>Rosales</taxon>
        <taxon>Rosaceae</taxon>
        <taxon>Amygdaloideae</taxon>
        <taxon>Amygdaleae</taxon>
        <taxon>Prunus</taxon>
    </lineage>
</organism>
<sequence length="153" mass="17867">MTAQIAASVLQALMLFLSIRHRPLRQRMLYISFRLWSPNTKGLKSTTKLKKGTIEMYDYGLPITNMQHYRQPTPPVYNMANIPKDVPLFLSYGGRDLLSNVFDVNLLLDNLKDHDKDKLVVQFREDYAHMDFIMAMNANQVVYDPLLSFFRLH</sequence>
<name>A0A4Y1RG17_PRUDU</name>
<dbReference type="AlphaFoldDB" id="A0A4Y1RG17"/>
<accession>A0A4Y1RG17</accession>
<evidence type="ECO:0000313" key="1">
    <source>
        <dbReference type="EMBL" id="BBH02896.1"/>
    </source>
</evidence>
<gene>
    <name evidence="1" type="ORF">Prudu_013608</name>
</gene>
<reference evidence="1" key="1">
    <citation type="journal article" date="2019" name="Science">
        <title>Mutation of a bHLH transcription factor allowed almond domestication.</title>
        <authorList>
            <person name="Sanchez-Perez R."/>
            <person name="Pavan S."/>
            <person name="Mazzeo R."/>
            <person name="Moldovan C."/>
            <person name="Aiese Cigliano R."/>
            <person name="Del Cueto J."/>
            <person name="Ricciardi F."/>
            <person name="Lotti C."/>
            <person name="Ricciardi L."/>
            <person name="Dicenta F."/>
            <person name="Lopez-Marques R.L."/>
            <person name="Lindberg Moller B."/>
        </authorList>
    </citation>
    <scope>NUCLEOTIDE SEQUENCE</scope>
</reference>
<dbReference type="SUPFAM" id="SSF53474">
    <property type="entry name" value="alpha/beta-Hydrolases"/>
    <property type="match status" value="1"/>
</dbReference>
<dbReference type="EMBL" id="AP019301">
    <property type="protein sequence ID" value="BBH02896.1"/>
    <property type="molecule type" value="Genomic_DNA"/>
</dbReference>
<protein>
    <submittedName>
        <fullName evidence="1">Myzus persicae-induced lipase 1</fullName>
    </submittedName>
</protein>